<dbReference type="GO" id="GO:0032259">
    <property type="term" value="P:methylation"/>
    <property type="evidence" value="ECO:0007669"/>
    <property type="project" value="UniProtKB-KW"/>
</dbReference>
<dbReference type="GO" id="GO:0003886">
    <property type="term" value="F:DNA (cytosine-5-)-methyltransferase activity"/>
    <property type="evidence" value="ECO:0007669"/>
    <property type="project" value="UniProtKB-EC"/>
</dbReference>
<evidence type="ECO:0000256" key="7">
    <source>
        <dbReference type="RuleBase" id="RU000417"/>
    </source>
</evidence>
<feature type="active site" evidence="5">
    <location>
        <position position="73"/>
    </location>
</feature>
<name>F1CNY3_9BACI</name>
<organism evidence="8">
    <name type="scientific">Psychrobacillus psychrodurans</name>
    <dbReference type="NCBI Taxonomy" id="126157"/>
    <lineage>
        <taxon>Bacteria</taxon>
        <taxon>Bacillati</taxon>
        <taxon>Bacillota</taxon>
        <taxon>Bacilli</taxon>
        <taxon>Bacillales</taxon>
        <taxon>Bacillaceae</taxon>
        <taxon>Psychrobacillus</taxon>
    </lineage>
</organism>
<dbReference type="PROSITE" id="PS51679">
    <property type="entry name" value="SAM_MT_C5"/>
    <property type="match status" value="1"/>
</dbReference>
<dbReference type="PANTHER" id="PTHR46098">
    <property type="entry name" value="TRNA (CYTOSINE(38)-C(5))-METHYLTRANSFERASE"/>
    <property type="match status" value="1"/>
</dbReference>
<evidence type="ECO:0000256" key="4">
    <source>
        <dbReference type="ARBA" id="ARBA00022747"/>
    </source>
</evidence>
<dbReference type="Gene3D" id="3.40.50.150">
    <property type="entry name" value="Vaccinia Virus protein VP39"/>
    <property type="match status" value="1"/>
</dbReference>
<dbReference type="GO" id="GO:0009307">
    <property type="term" value="P:DNA restriction-modification system"/>
    <property type="evidence" value="ECO:0007669"/>
    <property type="project" value="UniProtKB-KW"/>
</dbReference>
<dbReference type="PRINTS" id="PR00105">
    <property type="entry name" value="C5METTRFRASE"/>
</dbReference>
<dbReference type="EMBL" id="HQ457010">
    <property type="protein sequence ID" value="ADX97433.1"/>
    <property type="molecule type" value="Genomic_DNA"/>
</dbReference>
<dbReference type="PROSITE" id="PS00095">
    <property type="entry name" value="C5_MTASE_2"/>
    <property type="match status" value="1"/>
</dbReference>
<evidence type="ECO:0000256" key="6">
    <source>
        <dbReference type="RuleBase" id="RU000416"/>
    </source>
</evidence>
<dbReference type="Gene3D" id="3.90.120.10">
    <property type="entry name" value="DNA Methylase, subunit A, domain 2"/>
    <property type="match status" value="1"/>
</dbReference>
<evidence type="ECO:0000256" key="5">
    <source>
        <dbReference type="PROSITE-ProRule" id="PRU01016"/>
    </source>
</evidence>
<dbReference type="SUPFAM" id="SSF53335">
    <property type="entry name" value="S-adenosyl-L-methionine-dependent methyltransferases"/>
    <property type="match status" value="1"/>
</dbReference>
<dbReference type="InterPro" id="IPR029063">
    <property type="entry name" value="SAM-dependent_MTases_sf"/>
</dbReference>
<evidence type="ECO:0000256" key="1">
    <source>
        <dbReference type="ARBA" id="ARBA00022603"/>
    </source>
</evidence>
<accession>F1CNY3</accession>
<dbReference type="CDD" id="cd00315">
    <property type="entry name" value="Cyt_C5_DNA_methylase"/>
    <property type="match status" value="1"/>
</dbReference>
<dbReference type="EC" id="2.1.1.37" evidence="7"/>
<dbReference type="InterPro" id="IPR001525">
    <property type="entry name" value="C5_MeTfrase"/>
</dbReference>
<evidence type="ECO:0000256" key="2">
    <source>
        <dbReference type="ARBA" id="ARBA00022679"/>
    </source>
</evidence>
<dbReference type="PANTHER" id="PTHR46098:SF1">
    <property type="entry name" value="TRNA (CYTOSINE(38)-C(5))-METHYLTRANSFERASE"/>
    <property type="match status" value="1"/>
</dbReference>
<dbReference type="REBASE" id="33158">
    <property type="entry name" value="M1.BspACI"/>
</dbReference>
<keyword evidence="4" id="KW-0680">Restriction system</keyword>
<dbReference type="SMR" id="F1CNY3"/>
<evidence type="ECO:0000313" key="8">
    <source>
        <dbReference type="EMBL" id="ADX97433.1"/>
    </source>
</evidence>
<sequence length="320" mass="36569">MKNFKFIDLFSGIGGFRIALEENGGQCVFSSDIDKYARETYKENFGEEPSGDITKIKSEEIPDHDILCAGFPCQPFSIAGKRLGFEDTRGTLFFDVARIIKDKRPKAFLLENVAGITSHDGGKTLDTILNTLSELGYEREWKLMNAKYYGVPQNRNRWYCVGYDASQFSKIDIHNIFPEEENLETFIDSYIEKNVSQDYQMSKIAKRNMELHINEFVSSDRYDEDHVIIANHIRPSKVNFSSNGISPCLTAKMGTGGNNVPVLYQEGRKLTENECLRIMGFPETYKIRKNYSQSYKQIGNSVVVSVVEKIGRNLVKYLFE</sequence>
<dbReference type="NCBIfam" id="TIGR00675">
    <property type="entry name" value="dcm"/>
    <property type="match status" value="1"/>
</dbReference>
<dbReference type="AlphaFoldDB" id="F1CNY3"/>
<evidence type="ECO:0000256" key="3">
    <source>
        <dbReference type="ARBA" id="ARBA00022691"/>
    </source>
</evidence>
<keyword evidence="1 5" id="KW-0489">Methyltransferase</keyword>
<protein>
    <recommendedName>
        <fullName evidence="7">Cytosine-specific methyltransferase</fullName>
        <ecNumber evidence="7">2.1.1.37</ecNumber>
    </recommendedName>
</protein>
<dbReference type="Pfam" id="PF00145">
    <property type="entry name" value="DNA_methylase"/>
    <property type="match status" value="1"/>
</dbReference>
<reference evidence="8" key="1">
    <citation type="journal article" date="2010" name="Biochemistry (Mosc.)">
        <title>Recombinant DNA-methyltransferase M1.BspACI from Bacillus psychrodurans AC: purification and properties.</title>
        <authorList>
            <person name="Tarasova M.V."/>
            <person name="Kuznetsov V.V."/>
            <person name="Netesova N.A."/>
            <person name="Gonchar D.A."/>
            <person name="Degtyarev S.Kh."/>
        </authorList>
    </citation>
    <scope>NUCLEOTIDE SEQUENCE</scope>
    <source>
        <strain evidence="8">AC</strain>
    </source>
</reference>
<proteinExistence type="inferred from homology"/>
<dbReference type="PROSITE" id="PS00094">
    <property type="entry name" value="C5_MTASE_1"/>
    <property type="match status" value="1"/>
</dbReference>
<dbReference type="InterPro" id="IPR031303">
    <property type="entry name" value="C5_meth_CS"/>
</dbReference>
<keyword evidence="2 5" id="KW-0808">Transferase</keyword>
<dbReference type="InterPro" id="IPR018117">
    <property type="entry name" value="C5_DNA_meth_AS"/>
</dbReference>
<comment type="similarity">
    <text evidence="5 6">Belongs to the class I-like SAM-binding methyltransferase superfamily. C5-methyltransferase family.</text>
</comment>
<keyword evidence="3 5" id="KW-0949">S-adenosyl-L-methionine</keyword>
<gene>
    <name evidence="8" type="primary">bspACIM1</name>
</gene>
<dbReference type="InterPro" id="IPR050750">
    <property type="entry name" value="C5-MTase"/>
</dbReference>
<comment type="catalytic activity">
    <reaction evidence="7">
        <text>a 2'-deoxycytidine in DNA + S-adenosyl-L-methionine = a 5-methyl-2'-deoxycytidine in DNA + S-adenosyl-L-homocysteine + H(+)</text>
        <dbReference type="Rhea" id="RHEA:13681"/>
        <dbReference type="Rhea" id="RHEA-COMP:11369"/>
        <dbReference type="Rhea" id="RHEA-COMP:11370"/>
        <dbReference type="ChEBI" id="CHEBI:15378"/>
        <dbReference type="ChEBI" id="CHEBI:57856"/>
        <dbReference type="ChEBI" id="CHEBI:59789"/>
        <dbReference type="ChEBI" id="CHEBI:85452"/>
        <dbReference type="ChEBI" id="CHEBI:85454"/>
        <dbReference type="EC" id="2.1.1.37"/>
    </reaction>
</comment>